<evidence type="ECO:0008006" key="3">
    <source>
        <dbReference type="Google" id="ProtNLM"/>
    </source>
</evidence>
<dbReference type="Pfam" id="PF09626">
    <property type="entry name" value="DHC"/>
    <property type="match status" value="1"/>
</dbReference>
<accession>A0A0H3KB20</accession>
<dbReference type="EMBL" id="AP008231">
    <property type="protein sequence ID" value="BAD80049.1"/>
    <property type="molecule type" value="Genomic_DNA"/>
</dbReference>
<dbReference type="eggNOG" id="COG2010">
    <property type="taxonomic scope" value="Bacteria"/>
</dbReference>
<organism evidence="1 2">
    <name type="scientific">Synechococcus sp. (strain ATCC 27144 / PCC 6301 / SAUG 1402/1)</name>
    <name type="common">Anacystis nidulans</name>
    <dbReference type="NCBI Taxonomy" id="269084"/>
    <lineage>
        <taxon>Bacteria</taxon>
        <taxon>Bacillati</taxon>
        <taxon>Cyanobacteriota</taxon>
        <taxon>Cyanophyceae</taxon>
        <taxon>Synechococcales</taxon>
        <taxon>Synechococcaceae</taxon>
        <taxon>Synechococcus</taxon>
    </lineage>
</organism>
<sequence>MIAVAMPRRFSLLLFAIACTVCLLLGSGLERLQAATYVPVDTVDPIQPRYALGQQAYRESCGSCHVALPPEVLPIQTWQILLNDTQHYGTILPAIDVPTQRLIGNYLRAYTRSLAVGETVPYRLRNSVLFRSLHPQVNVPSTGQINSCISCHPAASQFSYRQLSPEWQSSR</sequence>
<dbReference type="AlphaFoldDB" id="A0A0H3KB20"/>
<dbReference type="GeneID" id="72431121"/>
<evidence type="ECO:0000313" key="2">
    <source>
        <dbReference type="Proteomes" id="UP000001175"/>
    </source>
</evidence>
<dbReference type="InterPro" id="IPR018588">
    <property type="entry name" value="Dihaem_cytochrome-c"/>
</dbReference>
<reference evidence="1 2" key="1">
    <citation type="journal article" date="2007" name="Photosyn. Res.">
        <title>Complete nucleotide sequence of the freshwater unicellular cyanobacterium Synechococcus elongatus PCC 6301 chromosome: gene content and organization.</title>
        <authorList>
            <person name="Sugita C."/>
            <person name="Ogata K."/>
            <person name="Shikata M."/>
            <person name="Jikuya H."/>
            <person name="Takano J."/>
            <person name="Furumichi M."/>
            <person name="Kanehisa M."/>
            <person name="Omata T."/>
            <person name="Sugiura M."/>
            <person name="Sugita M."/>
        </authorList>
    </citation>
    <scope>NUCLEOTIDE SEQUENCE [LARGE SCALE GENOMIC DNA]</scope>
    <source>
        <strain evidence="2">ATCC 27144 / PCC 6301 / SAUG 1402/1</strain>
    </source>
</reference>
<evidence type="ECO:0000313" key="1">
    <source>
        <dbReference type="EMBL" id="BAD80049.1"/>
    </source>
</evidence>
<dbReference type="Proteomes" id="UP000001175">
    <property type="component" value="Chromosome"/>
</dbReference>
<dbReference type="RefSeq" id="WP_011244169.1">
    <property type="nucleotide sequence ID" value="NC_006576.1"/>
</dbReference>
<protein>
    <recommendedName>
        <fullName evidence="3">Dihem cytochrome c family protein</fullName>
    </recommendedName>
</protein>
<dbReference type="KEGG" id="syc:syc1859_d"/>
<proteinExistence type="predicted"/>
<name>A0A0H3KB20_SYNP6</name>
<gene>
    <name evidence="1" type="ordered locus">syc1859_d</name>
</gene>